<dbReference type="InterPro" id="IPR000008">
    <property type="entry name" value="C2_dom"/>
</dbReference>
<name>A0A0G2E8R5_PHACM</name>
<protein>
    <submittedName>
        <fullName evidence="3">Putative conserved serine proline-rich protein</fullName>
    </submittedName>
</protein>
<accession>A0A0G2E8R5</accession>
<feature type="compositionally biased region" description="Pro residues" evidence="1">
    <location>
        <begin position="692"/>
        <end position="701"/>
    </location>
</feature>
<feature type="compositionally biased region" description="Basic and acidic residues" evidence="1">
    <location>
        <begin position="620"/>
        <end position="631"/>
    </location>
</feature>
<feature type="compositionally biased region" description="Polar residues" evidence="1">
    <location>
        <begin position="707"/>
        <end position="722"/>
    </location>
</feature>
<dbReference type="OrthoDB" id="270970at2759"/>
<reference evidence="3 4" key="1">
    <citation type="submission" date="2015-05" db="EMBL/GenBank/DDBJ databases">
        <title>Distinctive expansion of gene families associated with plant cell wall degradation and secondary metabolism in the genomes of grapevine trunk pathogens.</title>
        <authorList>
            <person name="Lawrence D.P."/>
            <person name="Travadon R."/>
            <person name="Rolshausen P.E."/>
            <person name="Baumgartner K."/>
        </authorList>
    </citation>
    <scope>NUCLEOTIDE SEQUENCE [LARGE SCALE GENOMIC DNA]</scope>
    <source>
        <strain evidence="3">UCRPC4</strain>
    </source>
</reference>
<dbReference type="CDD" id="cd08681">
    <property type="entry name" value="C2_fungal_Inn1p-like"/>
    <property type="match status" value="1"/>
</dbReference>
<reference evidence="3 4" key="2">
    <citation type="submission" date="2015-05" db="EMBL/GenBank/DDBJ databases">
        <authorList>
            <person name="Morales-Cruz A."/>
            <person name="Amrine K.C."/>
            <person name="Cantu D."/>
        </authorList>
    </citation>
    <scope>NUCLEOTIDE SEQUENCE [LARGE SCALE GENOMIC DNA]</scope>
    <source>
        <strain evidence="3">UCRPC4</strain>
    </source>
</reference>
<dbReference type="InterPro" id="IPR035892">
    <property type="entry name" value="C2_domain_sf"/>
</dbReference>
<feature type="region of interest" description="Disordered" evidence="1">
    <location>
        <begin position="164"/>
        <end position="749"/>
    </location>
</feature>
<dbReference type="InterPro" id="IPR037791">
    <property type="entry name" value="C2_fungal_Inn1"/>
</dbReference>
<feature type="compositionally biased region" description="Polar residues" evidence="1">
    <location>
        <begin position="636"/>
        <end position="663"/>
    </location>
</feature>
<feature type="compositionally biased region" description="Basic and acidic residues" evidence="1">
    <location>
        <begin position="164"/>
        <end position="176"/>
    </location>
</feature>
<feature type="compositionally biased region" description="Low complexity" evidence="1">
    <location>
        <begin position="417"/>
        <end position="427"/>
    </location>
</feature>
<sequence>MAAYAALSSSMPQALPTPTGHTAGIYADMTLDGPEIGTLVVVVDRAKNLPNIKKVKQNPYCAMRLGKEAKKTETDRRGGQTPRWDQELRFTVHESPDYYKLKVSVFNDDKKTELISEGWIDLSQVIIPGGGQSDNWQELQYRGKYAGEIRIELTYYDTRPRDETVVEKRKESERVAKSSRNNTPSKTRGVEGPRHFGPREISRRPLPADPTGSSPAPAPGPSPIAAPVPRPGLHEHAHSSPGPYAAQGYNPSPSFRDPRQPHVHEQTHANSSAPSNGRYGDDPFDFTLPPRNHSTDILPEPENHDNQYKYSSQHDNYSDQGDLPVNTEQDPFHIRQQYQPQPLPLPPAPYNHDQNERRHSPPTKKFSLDDRSPLQSLERQYDPRLQPNPSPVASRGRSQEDMYGTYNGPSPHDEYSQRQARPRAQSQEAVQSRENFYRSEAPAGYPAQTRTVADSQPVVLGGTNYRRSPSPLMSDREREIYGSGGRGAYPAYEQPSPTERRPGMRTSTAGVPVVKPRAISPDARGTTRKSVSPRPTVQSDQASMSSIPFSPDSYDVFNPTSNSASAVNGPEQRYETPEAAMEAARQREVEKLREQGPIIGNDGRIIDPSDHLPTDTWAPEPERKKKPEVVIRFKTGGSTPRTPNSYGSSPTAVRPHSMTTPTYSTPPAPVPINSPPGGSSPPRMGRNRLQKPGPPPRPVPNQPYQQHTHSSPAVPMSSQHTPSPKFEPPRHSVSEYPLREHPNYRSGYGAVPARGGPPIPAKIPLQQPVYSTSGSDPYGSFGRVDSLAAEMSTIDIGMGNGGRYGTPRTRRNY</sequence>
<dbReference type="PANTHER" id="PTHR47052:SF3">
    <property type="entry name" value="INGRESSION PROTEIN 1"/>
    <property type="match status" value="1"/>
</dbReference>
<evidence type="ECO:0000259" key="2">
    <source>
        <dbReference type="PROSITE" id="PS50004"/>
    </source>
</evidence>
<dbReference type="EMBL" id="LCWF01000117">
    <property type="protein sequence ID" value="KKY18751.1"/>
    <property type="molecule type" value="Genomic_DNA"/>
</dbReference>
<comment type="caution">
    <text evidence="3">The sequence shown here is derived from an EMBL/GenBank/DDBJ whole genome shotgun (WGS) entry which is preliminary data.</text>
</comment>
<proteinExistence type="predicted"/>
<feature type="compositionally biased region" description="Basic and acidic residues" evidence="1">
    <location>
        <begin position="584"/>
        <end position="594"/>
    </location>
</feature>
<keyword evidence="4" id="KW-1185">Reference proteome</keyword>
<dbReference type="AlphaFoldDB" id="A0A0G2E8R5"/>
<evidence type="ECO:0000313" key="3">
    <source>
        <dbReference type="EMBL" id="KKY18751.1"/>
    </source>
</evidence>
<dbReference type="SUPFAM" id="SSF49562">
    <property type="entry name" value="C2 domain (Calcium/lipid-binding domain, CaLB)"/>
    <property type="match status" value="1"/>
</dbReference>
<feature type="compositionally biased region" description="Polar residues" evidence="1">
    <location>
        <begin position="308"/>
        <end position="319"/>
    </location>
</feature>
<feature type="compositionally biased region" description="Basic and acidic residues" evidence="1">
    <location>
        <begin position="727"/>
        <end position="743"/>
    </location>
</feature>
<gene>
    <name evidence="3" type="ORF">UCRPC4_g04813</name>
</gene>
<organism evidence="3 4">
    <name type="scientific">Phaeomoniella chlamydospora</name>
    <name type="common">Phaeoacremonium chlamydosporum</name>
    <dbReference type="NCBI Taxonomy" id="158046"/>
    <lineage>
        <taxon>Eukaryota</taxon>
        <taxon>Fungi</taxon>
        <taxon>Dikarya</taxon>
        <taxon>Ascomycota</taxon>
        <taxon>Pezizomycotina</taxon>
        <taxon>Eurotiomycetes</taxon>
        <taxon>Chaetothyriomycetidae</taxon>
        <taxon>Phaeomoniellales</taxon>
        <taxon>Phaeomoniellaceae</taxon>
        <taxon>Phaeomoniella</taxon>
    </lineage>
</organism>
<evidence type="ECO:0000256" key="1">
    <source>
        <dbReference type="SAM" id="MobiDB-lite"/>
    </source>
</evidence>
<feature type="compositionally biased region" description="Pro residues" evidence="1">
    <location>
        <begin position="664"/>
        <end position="674"/>
    </location>
</feature>
<feature type="compositionally biased region" description="Basic and acidic residues" evidence="1">
    <location>
        <begin position="188"/>
        <end position="203"/>
    </location>
</feature>
<dbReference type="Proteomes" id="UP000053317">
    <property type="component" value="Unassembled WGS sequence"/>
</dbReference>
<dbReference type="SMART" id="SM00239">
    <property type="entry name" value="C2"/>
    <property type="match status" value="1"/>
</dbReference>
<dbReference type="InterPro" id="IPR052981">
    <property type="entry name" value="Ingression_C2_domain"/>
</dbReference>
<feature type="compositionally biased region" description="Polar residues" evidence="1">
    <location>
        <begin position="528"/>
        <end position="548"/>
    </location>
</feature>
<dbReference type="PANTHER" id="PTHR47052">
    <property type="entry name" value="CONSERVED SERINE PROLINE-RICH PROTEIN (AFU_ORTHOLOGUE AFUA_2G01790)"/>
    <property type="match status" value="1"/>
</dbReference>
<feature type="domain" description="C2" evidence="2">
    <location>
        <begin position="17"/>
        <end position="137"/>
    </location>
</feature>
<feature type="compositionally biased region" description="Basic and acidic residues" evidence="1">
    <location>
        <begin position="604"/>
        <end position="613"/>
    </location>
</feature>
<feature type="compositionally biased region" description="Low complexity" evidence="1">
    <location>
        <begin position="675"/>
        <end position="684"/>
    </location>
</feature>
<dbReference type="Gene3D" id="2.60.40.150">
    <property type="entry name" value="C2 domain"/>
    <property type="match status" value="1"/>
</dbReference>
<feature type="compositionally biased region" description="Basic and acidic residues" evidence="1">
    <location>
        <begin position="256"/>
        <end position="267"/>
    </location>
</feature>
<dbReference type="Pfam" id="PF00168">
    <property type="entry name" value="C2"/>
    <property type="match status" value="1"/>
</dbReference>
<feature type="compositionally biased region" description="Pro residues" evidence="1">
    <location>
        <begin position="216"/>
        <end position="230"/>
    </location>
</feature>
<evidence type="ECO:0000313" key="4">
    <source>
        <dbReference type="Proteomes" id="UP000053317"/>
    </source>
</evidence>
<dbReference type="PROSITE" id="PS50004">
    <property type="entry name" value="C2"/>
    <property type="match status" value="1"/>
</dbReference>